<name>A0A9P7LC14_9HYPO</name>
<evidence type="ECO:0000313" key="2">
    <source>
        <dbReference type="Proteomes" id="UP000750502"/>
    </source>
</evidence>
<evidence type="ECO:0000313" key="1">
    <source>
        <dbReference type="EMBL" id="KAG5772925.1"/>
    </source>
</evidence>
<protein>
    <submittedName>
        <fullName evidence="1">Uncharacterized protein</fullName>
    </submittedName>
</protein>
<reference evidence="1" key="1">
    <citation type="journal article" date="2020" name="bioRxiv">
        <title>Historical genomics reveals the evolutionary mechanisms behind multiple outbreaks of the host-specific coffee wilt pathogen Fusarium xylarioides.</title>
        <authorList>
            <person name="Peck D."/>
            <person name="Nowell R.W."/>
            <person name="Flood J."/>
            <person name="Ryan M.J."/>
            <person name="Barraclough T.G."/>
        </authorList>
    </citation>
    <scope>NUCLEOTIDE SEQUENCE</scope>
    <source>
        <strain evidence="1">IMI 127659i</strain>
    </source>
</reference>
<dbReference type="AlphaFoldDB" id="A0A9P7LC14"/>
<dbReference type="OrthoDB" id="4500473at2759"/>
<gene>
    <name evidence="1" type="ORF">H9Q72_001104</name>
</gene>
<dbReference type="Proteomes" id="UP000750502">
    <property type="component" value="Unassembled WGS sequence"/>
</dbReference>
<dbReference type="EMBL" id="JADFTT010000017">
    <property type="protein sequence ID" value="KAG5772925.1"/>
    <property type="molecule type" value="Genomic_DNA"/>
</dbReference>
<accession>A0A9P7LC14</accession>
<reference evidence="1" key="2">
    <citation type="submission" date="2020-10" db="EMBL/GenBank/DDBJ databases">
        <authorList>
            <person name="Peck L.D."/>
            <person name="Nowell R.W."/>
            <person name="Flood J."/>
            <person name="Ryan M.J."/>
            <person name="Barraclough T.G."/>
        </authorList>
    </citation>
    <scope>NUCLEOTIDE SEQUENCE</scope>
    <source>
        <strain evidence="1">IMI 127659i</strain>
    </source>
</reference>
<comment type="caution">
    <text evidence="1">The sequence shown here is derived from an EMBL/GenBank/DDBJ whole genome shotgun (WGS) entry which is preliminary data.</text>
</comment>
<sequence>MVNQYLPAPNLTTAPDGPIQLGTILRNLDDFDPINRQIAAIPETDRFPVHTQAMKTFSLDELHSASLSFAARALGFFGLGTGASIERTKGSNNRISCERFETYVFNPTESYIKESIKDKDVAKFLRSSRFKPVYLVTGLKVARGASSTSSTGRVMALEHDASVLPSEAPASLGVKASYARGMRQVDKWESSTDFIVAFKVRKVRLGRNQEIKHELYTKRAIMQDGTPLDSETDLTLEYDDDLTPEEVEKVWEKRNAASEEGQKDL</sequence>
<keyword evidence="2" id="KW-1185">Reference proteome</keyword>
<organism evidence="1 2">
    <name type="scientific">Fusarium xylarioides</name>
    <dbReference type="NCBI Taxonomy" id="221167"/>
    <lineage>
        <taxon>Eukaryota</taxon>
        <taxon>Fungi</taxon>
        <taxon>Dikarya</taxon>
        <taxon>Ascomycota</taxon>
        <taxon>Pezizomycotina</taxon>
        <taxon>Sordariomycetes</taxon>
        <taxon>Hypocreomycetidae</taxon>
        <taxon>Hypocreales</taxon>
        <taxon>Nectriaceae</taxon>
        <taxon>Fusarium</taxon>
        <taxon>Fusarium fujikuroi species complex</taxon>
    </lineage>
</organism>
<proteinExistence type="predicted"/>